<organism evidence="2">
    <name type="scientific">human gut metagenome</name>
    <dbReference type="NCBI Taxonomy" id="408170"/>
    <lineage>
        <taxon>unclassified sequences</taxon>
        <taxon>metagenomes</taxon>
        <taxon>organismal metagenomes</taxon>
    </lineage>
</organism>
<accession>W1YNH4</accession>
<name>W1YNH4_9ZZZZ</name>
<comment type="caution">
    <text evidence="2">The sequence shown here is derived from an EMBL/GenBank/DDBJ whole genome shotgun (WGS) entry which is preliminary data.</text>
</comment>
<dbReference type="EMBL" id="AZMM01001841">
    <property type="protein sequence ID" value="ETJ44133.1"/>
    <property type="molecule type" value="Genomic_DNA"/>
</dbReference>
<evidence type="ECO:0000313" key="2">
    <source>
        <dbReference type="EMBL" id="ETJ44133.1"/>
    </source>
</evidence>
<feature type="region of interest" description="Disordered" evidence="1">
    <location>
        <begin position="1"/>
        <end position="23"/>
    </location>
</feature>
<evidence type="ECO:0000256" key="1">
    <source>
        <dbReference type="SAM" id="MobiDB-lite"/>
    </source>
</evidence>
<dbReference type="AlphaFoldDB" id="W1YNH4"/>
<sequence length="23" mass="2805">ISRKKFEKTTKKLLTNNKRDDKI</sequence>
<reference evidence="2" key="1">
    <citation type="submission" date="2013-12" db="EMBL/GenBank/DDBJ databases">
        <title>A Varibaculum cambriense genome reconstructed from a premature infant gut community with otherwise low bacterial novelty that shifts toward anaerobic metabolism during the third week of life.</title>
        <authorList>
            <person name="Brown C.T."/>
            <person name="Sharon I."/>
            <person name="Thomas B.C."/>
            <person name="Castelle C.J."/>
            <person name="Morowitz M.J."/>
            <person name="Banfield J.F."/>
        </authorList>
    </citation>
    <scope>NUCLEOTIDE SEQUENCE</scope>
</reference>
<protein>
    <submittedName>
        <fullName evidence="2">Uncharacterized protein</fullName>
    </submittedName>
</protein>
<feature type="non-terminal residue" evidence="2">
    <location>
        <position position="1"/>
    </location>
</feature>
<proteinExistence type="predicted"/>
<gene>
    <name evidence="2" type="ORF">Q604_UNBC01841G0001</name>
</gene>